<dbReference type="EMBL" id="VUNI01000002">
    <property type="protein sequence ID" value="MST73818.1"/>
    <property type="molecule type" value="Genomic_DNA"/>
</dbReference>
<organism evidence="1 2">
    <name type="scientific">Roseburia porci</name>
    <dbReference type="NCBI Taxonomy" id="2605790"/>
    <lineage>
        <taxon>Bacteria</taxon>
        <taxon>Bacillati</taxon>
        <taxon>Bacillota</taxon>
        <taxon>Clostridia</taxon>
        <taxon>Lachnospirales</taxon>
        <taxon>Lachnospiraceae</taxon>
        <taxon>Roseburia</taxon>
    </lineage>
</organism>
<accession>A0A6L5YNI1</accession>
<dbReference type="Proteomes" id="UP000474024">
    <property type="component" value="Unassembled WGS sequence"/>
</dbReference>
<sequence length="120" mass="13554">MGENRSEQKEALETLVEFNQRLVKNMNIIVKELSGKRLDDTDKFLKGIVDAMNWEINVMNGTMSLLNEGKQRVDKEEFNNKILNLGAAIKDKDDTKMADAITQLIPEFENLGNAAQEVIA</sequence>
<protein>
    <submittedName>
        <fullName evidence="1">Molecular chaperone</fullName>
    </submittedName>
</protein>
<gene>
    <name evidence="1" type="ORF">FYJ75_02060</name>
</gene>
<keyword evidence="2" id="KW-1185">Reference proteome</keyword>
<evidence type="ECO:0000313" key="1">
    <source>
        <dbReference type="EMBL" id="MST73818.1"/>
    </source>
</evidence>
<comment type="caution">
    <text evidence="1">The sequence shown here is derived from an EMBL/GenBank/DDBJ whole genome shotgun (WGS) entry which is preliminary data.</text>
</comment>
<proteinExistence type="predicted"/>
<dbReference type="AlphaFoldDB" id="A0A6L5YNI1"/>
<reference evidence="1 2" key="1">
    <citation type="submission" date="2019-08" db="EMBL/GenBank/DDBJ databases">
        <title>In-depth cultivation of the pig gut microbiome towards novel bacterial diversity and tailored functional studies.</title>
        <authorList>
            <person name="Wylensek D."/>
            <person name="Hitch T.C.A."/>
            <person name="Clavel T."/>
        </authorList>
    </citation>
    <scope>NUCLEOTIDE SEQUENCE [LARGE SCALE GENOMIC DNA]</scope>
    <source>
        <strain evidence="1 2">MUC/MUC-530-WT-4D</strain>
    </source>
</reference>
<dbReference type="RefSeq" id="WP_154428339.1">
    <property type="nucleotide sequence ID" value="NZ_VUNI01000002.1"/>
</dbReference>
<name>A0A6L5YNI1_9FIRM</name>
<evidence type="ECO:0000313" key="2">
    <source>
        <dbReference type="Proteomes" id="UP000474024"/>
    </source>
</evidence>